<dbReference type="VEuPathDB" id="FungiDB:RhiirFUN_003958"/>
<dbReference type="EMBL" id="LLXI01000484">
    <property type="protein sequence ID" value="PKY46780.1"/>
    <property type="molecule type" value="Genomic_DNA"/>
</dbReference>
<evidence type="ECO:0000256" key="1">
    <source>
        <dbReference type="SAM" id="MobiDB-lite"/>
    </source>
</evidence>
<feature type="compositionally biased region" description="Polar residues" evidence="1">
    <location>
        <begin position="78"/>
        <end position="93"/>
    </location>
</feature>
<dbReference type="VEuPathDB" id="FungiDB:FUN_024753"/>
<gene>
    <name evidence="2" type="ORF">RhiirA4_461745</name>
</gene>
<dbReference type="AlphaFoldDB" id="A0A2I1GJI5"/>
<dbReference type="VEuPathDB" id="FungiDB:RhiirA1_515445"/>
<proteinExistence type="predicted"/>
<name>A0A2I1GJI5_9GLOM</name>
<comment type="caution">
    <text evidence="2">The sequence shown here is derived from an EMBL/GenBank/DDBJ whole genome shotgun (WGS) entry which is preliminary data.</text>
</comment>
<feature type="compositionally biased region" description="Polar residues" evidence="1">
    <location>
        <begin position="127"/>
        <end position="138"/>
    </location>
</feature>
<feature type="region of interest" description="Disordered" evidence="1">
    <location>
        <begin position="62"/>
        <end position="145"/>
    </location>
</feature>
<evidence type="ECO:0000313" key="3">
    <source>
        <dbReference type="Proteomes" id="UP000234323"/>
    </source>
</evidence>
<sequence>MSDFESLRSLFPQFTEEELKKALKISKCPVNWVEYNKWVEEGCPYEEHDEVLLNLKAEQTRSVGARKYAVGSGECRNGVSTHSNSRNANQNAGKTSNETPSTTKSKTTDRKKGEYRDKASGPRKVPNTLNMYESNDSGSRARKYP</sequence>
<keyword evidence="3" id="KW-1185">Reference proteome</keyword>
<organism evidence="2 3">
    <name type="scientific">Rhizophagus irregularis</name>
    <dbReference type="NCBI Taxonomy" id="588596"/>
    <lineage>
        <taxon>Eukaryota</taxon>
        <taxon>Fungi</taxon>
        <taxon>Fungi incertae sedis</taxon>
        <taxon>Mucoromycota</taxon>
        <taxon>Glomeromycotina</taxon>
        <taxon>Glomeromycetes</taxon>
        <taxon>Glomerales</taxon>
        <taxon>Glomeraceae</taxon>
        <taxon>Rhizophagus</taxon>
    </lineage>
</organism>
<accession>A0A2I1GJI5</accession>
<dbReference type="Proteomes" id="UP000234323">
    <property type="component" value="Unassembled WGS sequence"/>
</dbReference>
<feature type="compositionally biased region" description="Low complexity" evidence="1">
    <location>
        <begin position="94"/>
        <end position="105"/>
    </location>
</feature>
<reference evidence="2 3" key="1">
    <citation type="submission" date="2015-10" db="EMBL/GenBank/DDBJ databases">
        <title>Genome analyses suggest a sexual origin of heterokaryosis in a supposedly ancient asexual fungus.</title>
        <authorList>
            <person name="Ropars J."/>
            <person name="Sedzielewska K."/>
            <person name="Noel J."/>
            <person name="Charron P."/>
            <person name="Farinelli L."/>
            <person name="Marton T."/>
            <person name="Kruger M."/>
            <person name="Pelin A."/>
            <person name="Brachmann A."/>
            <person name="Corradi N."/>
        </authorList>
    </citation>
    <scope>NUCLEOTIDE SEQUENCE [LARGE SCALE GENOMIC DNA]</scope>
    <source>
        <strain evidence="2 3">A4</strain>
    </source>
</reference>
<feature type="compositionally biased region" description="Basic and acidic residues" evidence="1">
    <location>
        <begin position="106"/>
        <end position="120"/>
    </location>
</feature>
<evidence type="ECO:0000313" key="2">
    <source>
        <dbReference type="EMBL" id="PKY46780.1"/>
    </source>
</evidence>
<protein>
    <submittedName>
        <fullName evidence="2">Uncharacterized protein</fullName>
    </submittedName>
</protein>